<dbReference type="Proteomes" id="UP001209276">
    <property type="component" value="Unassembled WGS sequence"/>
</dbReference>
<dbReference type="InterPro" id="IPR052173">
    <property type="entry name" value="Beta-lactam_resp_regulator"/>
</dbReference>
<evidence type="ECO:0000313" key="6">
    <source>
        <dbReference type="Proteomes" id="UP001209276"/>
    </source>
</evidence>
<dbReference type="RefSeq" id="WP_087441686.1">
    <property type="nucleotide sequence ID" value="NZ_CABMNB010000022.1"/>
</dbReference>
<dbReference type="InterPro" id="IPR008756">
    <property type="entry name" value="Peptidase_M56"/>
</dbReference>
<dbReference type="PANTHER" id="PTHR34978:SF3">
    <property type="entry name" value="SLR0241 PROTEIN"/>
    <property type="match status" value="1"/>
</dbReference>
<dbReference type="AlphaFoldDB" id="A0AAP9DRA7"/>
<organism evidence="4 5">
    <name type="scientific">Paenibacillus thiaminolyticus</name>
    <name type="common">Bacillus thiaminolyticus</name>
    <dbReference type="NCBI Taxonomy" id="49283"/>
    <lineage>
        <taxon>Bacteria</taxon>
        <taxon>Bacillati</taxon>
        <taxon>Bacillota</taxon>
        <taxon>Bacilli</taxon>
        <taxon>Bacillales</taxon>
        <taxon>Paenibacillaceae</taxon>
        <taxon>Paenibacillus</taxon>
    </lineage>
</organism>
<feature type="transmembrane region" description="Helical" evidence="1">
    <location>
        <begin position="39"/>
        <end position="59"/>
    </location>
</feature>
<keyword evidence="1" id="KW-0812">Transmembrane</keyword>
<dbReference type="CDD" id="cd07341">
    <property type="entry name" value="M56_BlaR1_MecR1_like"/>
    <property type="match status" value="1"/>
</dbReference>
<keyword evidence="1" id="KW-1133">Transmembrane helix</keyword>
<dbReference type="EMBL" id="JAMDMM010000092">
    <property type="protein sequence ID" value="MCY9611212.1"/>
    <property type="molecule type" value="Genomic_DNA"/>
</dbReference>
<dbReference type="Proteomes" id="UP000315377">
    <property type="component" value="Chromosome"/>
</dbReference>
<dbReference type="Pfam" id="PF05569">
    <property type="entry name" value="Peptidase_M56"/>
    <property type="match status" value="1"/>
</dbReference>
<evidence type="ECO:0000313" key="3">
    <source>
        <dbReference type="EMBL" id="MCY9611212.1"/>
    </source>
</evidence>
<feature type="domain" description="Peptidase M56" evidence="2">
    <location>
        <begin position="10"/>
        <end position="279"/>
    </location>
</feature>
<evidence type="ECO:0000256" key="1">
    <source>
        <dbReference type="SAM" id="Phobius"/>
    </source>
</evidence>
<protein>
    <submittedName>
        <fullName evidence="4">M56 family metallopeptidase</fullName>
    </submittedName>
</protein>
<evidence type="ECO:0000313" key="4">
    <source>
        <dbReference type="EMBL" id="QDM42748.1"/>
    </source>
</evidence>
<feature type="transmembrane region" description="Helical" evidence="1">
    <location>
        <begin position="289"/>
        <end position="313"/>
    </location>
</feature>
<evidence type="ECO:0000313" key="5">
    <source>
        <dbReference type="Proteomes" id="UP000315377"/>
    </source>
</evidence>
<accession>A0AAP9DRA7</accession>
<keyword evidence="1" id="KW-0472">Membrane</keyword>
<keyword evidence="6" id="KW-1185">Reference proteome</keyword>
<dbReference type="GeneID" id="76995133"/>
<name>A0AAP9DRA7_PANTH</name>
<feature type="transmembrane region" description="Helical" evidence="1">
    <location>
        <begin position="6"/>
        <end position="27"/>
    </location>
</feature>
<dbReference type="EMBL" id="CP041405">
    <property type="protein sequence ID" value="QDM42748.1"/>
    <property type="molecule type" value="Genomic_DNA"/>
</dbReference>
<sequence>MSKLLELLSTLSVAGSTVVICILLLRLIPLNISTKWRYVLGKLAVWFYILPVALLFQWFPLPFTTKPIITNSVSGLPSTISAELAVILISLWGIGAASYFTWQIYCYRRFIKSLQRTRIPVLENSEAAIKLLSMKQALDIQNNVEMAYSSAIRSPILVGLWKSTIFLPIDNTINVDLNMIMHHELIHLKRRDLWVKALSLGASSLHWFNPLVHVLRKDIHIWSELSCDEEVVKEMSYAERKRYGQTILNVMAGSKGLPVRFCTSLSGDGKQLKRRLNMMLNVKKLKKKTILSTSFAVIIVGTIGLSSAVWASINAPDVEIDTKLAKIRNGVTIKSEGVKEGNLNDHRHEIKHLKP</sequence>
<evidence type="ECO:0000259" key="2">
    <source>
        <dbReference type="Pfam" id="PF05569"/>
    </source>
</evidence>
<reference evidence="4 5" key="1">
    <citation type="submission" date="2019-07" db="EMBL/GenBank/DDBJ databases">
        <title>Paenibacillus thiaminolyticus NRRL B-4156.</title>
        <authorList>
            <person name="Hehnly C."/>
            <person name="Zhang L."/>
        </authorList>
    </citation>
    <scope>NUCLEOTIDE SEQUENCE [LARGE SCALE GENOMIC DNA]</scope>
    <source>
        <strain evidence="4 5">NRRL B-4156</strain>
    </source>
</reference>
<reference evidence="3 6" key="2">
    <citation type="submission" date="2022-05" db="EMBL/GenBank/DDBJ databases">
        <title>Genome Sequencing of Bee-Associated Microbes.</title>
        <authorList>
            <person name="Dunlap C."/>
        </authorList>
    </citation>
    <scope>NUCLEOTIDE SEQUENCE [LARGE SCALE GENOMIC DNA]</scope>
    <source>
        <strain evidence="3 6">NRRL B-14613</strain>
    </source>
</reference>
<feature type="transmembrane region" description="Helical" evidence="1">
    <location>
        <begin position="79"/>
        <end position="102"/>
    </location>
</feature>
<proteinExistence type="predicted"/>
<dbReference type="PANTHER" id="PTHR34978">
    <property type="entry name" value="POSSIBLE SENSOR-TRANSDUCER PROTEIN BLAR"/>
    <property type="match status" value="1"/>
</dbReference>
<gene>
    <name evidence="4" type="ORF">FLT43_03990</name>
    <name evidence="3" type="ORF">M5W83_29125</name>
</gene>